<reference evidence="3 4" key="1">
    <citation type="submission" date="2024-10" db="EMBL/GenBank/DDBJ databases">
        <title>The Natural Products Discovery Center: Release of the First 8490 Sequenced Strains for Exploring Actinobacteria Biosynthetic Diversity.</title>
        <authorList>
            <person name="Kalkreuter E."/>
            <person name="Kautsar S.A."/>
            <person name="Yang D."/>
            <person name="Bader C.D."/>
            <person name="Teijaro C.N."/>
            <person name="Fluegel L."/>
            <person name="Davis C.M."/>
            <person name="Simpson J.R."/>
            <person name="Lauterbach L."/>
            <person name="Steele A.D."/>
            <person name="Gui C."/>
            <person name="Meng S."/>
            <person name="Li G."/>
            <person name="Viehrig K."/>
            <person name="Ye F."/>
            <person name="Su P."/>
            <person name="Kiefer A.F."/>
            <person name="Nichols A."/>
            <person name="Cepeda A.J."/>
            <person name="Yan W."/>
            <person name="Fan B."/>
            <person name="Jiang Y."/>
            <person name="Adhikari A."/>
            <person name="Zheng C.-J."/>
            <person name="Schuster L."/>
            <person name="Cowan T.M."/>
            <person name="Smanski M.J."/>
            <person name="Chevrette M.G."/>
            <person name="De Carvalho L.P.S."/>
            <person name="Shen B."/>
        </authorList>
    </citation>
    <scope>NUCLEOTIDE SEQUENCE [LARGE SCALE GENOMIC DNA]</scope>
    <source>
        <strain evidence="3 4">NPDC053399</strain>
    </source>
</reference>
<dbReference type="PANTHER" id="PTHR46268:SF6">
    <property type="entry name" value="UNIVERSAL STRESS PROTEIN UP12"/>
    <property type="match status" value="1"/>
</dbReference>
<dbReference type="InterPro" id="IPR006015">
    <property type="entry name" value="Universal_stress_UspA"/>
</dbReference>
<evidence type="ECO:0000256" key="1">
    <source>
        <dbReference type="ARBA" id="ARBA00008791"/>
    </source>
</evidence>
<comment type="similarity">
    <text evidence="1">Belongs to the universal stress protein A family.</text>
</comment>
<dbReference type="RefSeq" id="WP_399646881.1">
    <property type="nucleotide sequence ID" value="NZ_JBITYG010000002.1"/>
</dbReference>
<comment type="caution">
    <text evidence="3">The sequence shown here is derived from an EMBL/GenBank/DDBJ whole genome shotgun (WGS) entry which is preliminary data.</text>
</comment>
<dbReference type="SUPFAM" id="SSF52402">
    <property type="entry name" value="Adenine nucleotide alpha hydrolases-like"/>
    <property type="match status" value="2"/>
</dbReference>
<accession>A0ABW8C3H7</accession>
<dbReference type="EMBL" id="JBITYG010000002">
    <property type="protein sequence ID" value="MFI9100989.1"/>
    <property type="molecule type" value="Genomic_DNA"/>
</dbReference>
<evidence type="ECO:0000313" key="3">
    <source>
        <dbReference type="EMBL" id="MFI9100989.1"/>
    </source>
</evidence>
<keyword evidence="4" id="KW-1185">Reference proteome</keyword>
<dbReference type="InterPro" id="IPR014729">
    <property type="entry name" value="Rossmann-like_a/b/a_fold"/>
</dbReference>
<organism evidence="3 4">
    <name type="scientific">Streptomyces fildesensis</name>
    <dbReference type="NCBI Taxonomy" id="375757"/>
    <lineage>
        <taxon>Bacteria</taxon>
        <taxon>Bacillati</taxon>
        <taxon>Actinomycetota</taxon>
        <taxon>Actinomycetes</taxon>
        <taxon>Kitasatosporales</taxon>
        <taxon>Streptomycetaceae</taxon>
        <taxon>Streptomyces</taxon>
    </lineage>
</organism>
<evidence type="ECO:0000313" key="4">
    <source>
        <dbReference type="Proteomes" id="UP001614394"/>
    </source>
</evidence>
<proteinExistence type="inferred from homology"/>
<protein>
    <submittedName>
        <fullName evidence="3">Universal stress protein</fullName>
    </submittedName>
</protein>
<dbReference type="PRINTS" id="PR01438">
    <property type="entry name" value="UNVRSLSTRESS"/>
</dbReference>
<feature type="domain" description="UspA" evidence="2">
    <location>
        <begin position="6"/>
        <end position="139"/>
    </location>
</feature>
<dbReference type="PANTHER" id="PTHR46268">
    <property type="entry name" value="STRESS RESPONSE PROTEIN NHAX"/>
    <property type="match status" value="1"/>
</dbReference>
<dbReference type="InterPro" id="IPR006016">
    <property type="entry name" value="UspA"/>
</dbReference>
<sequence length="285" mass="29884">MSIACVVAAVDGSPESLRAVDWAVDDAFRRGVGLRLVIASVWEQFEQETVDDMELAPERKAIEEVLDSAAERASARRPGVAVDTELLAEDILSALLGLQRYSPLLVLGTRGRGGFPGLLLGSVSLRVAARAAYPVVVVRGEREPAVVGRGRVVLGVGSHDVSAAAEFAVEEAVAGHADLELVHAWRPEIDMSGMSVVMDAGAAADRAQNLLGAVPLPETGTGGLRVRRKAVQGRSASSLLRAAAGADLLVLGARRRHDHPGLQLGSVNHAMLHHAPCPVAIVPAR</sequence>
<dbReference type="Pfam" id="PF00582">
    <property type="entry name" value="Usp"/>
    <property type="match status" value="2"/>
</dbReference>
<name>A0ABW8C3H7_9ACTN</name>
<evidence type="ECO:0000259" key="2">
    <source>
        <dbReference type="Pfam" id="PF00582"/>
    </source>
</evidence>
<feature type="domain" description="UspA" evidence="2">
    <location>
        <begin position="150"/>
        <end position="283"/>
    </location>
</feature>
<dbReference type="Gene3D" id="3.40.50.620">
    <property type="entry name" value="HUPs"/>
    <property type="match status" value="2"/>
</dbReference>
<dbReference type="Proteomes" id="UP001614394">
    <property type="component" value="Unassembled WGS sequence"/>
</dbReference>
<gene>
    <name evidence="3" type="ORF">ACIGXA_10725</name>
</gene>